<dbReference type="Pfam" id="PF04255">
    <property type="entry name" value="DUF433"/>
    <property type="match status" value="1"/>
</dbReference>
<dbReference type="InterPro" id="IPR007367">
    <property type="entry name" value="DUF433"/>
</dbReference>
<sequence length="225" mass="25535">MNTENHANLIDIGTGIYTIADIASILNLPAGKVRRWMKEYWNAQFRSSDGVGFSEGSGRNLVTNFHTLIEFFIFYQLRSEGVSMQRIVKAHQLLANIFDTKYPFASSKVLTDGKQILFEGKTNEIIQADQTLQIIIKDIIEPFCKKIDFNHSELAERFYPLGKEHAIIVDPHRRFGQPLVGNSNILAETVHLLLAGGESETTIKNLYDLSSKEIRDVILFYQRAA</sequence>
<gene>
    <name evidence="1" type="ORF">DYBT9623_04637</name>
</gene>
<reference evidence="1 2" key="1">
    <citation type="submission" date="2021-04" db="EMBL/GenBank/DDBJ databases">
        <authorList>
            <person name="Rodrigo-Torres L."/>
            <person name="Arahal R. D."/>
            <person name="Lucena T."/>
        </authorList>
    </citation>
    <scope>NUCLEOTIDE SEQUENCE [LARGE SCALE GENOMIC DNA]</scope>
    <source>
        <strain evidence="1 2">CECT 9623</strain>
    </source>
</reference>
<name>A0ABN7RIM0_9BACT</name>
<organism evidence="1 2">
    <name type="scientific">Dyadobacter linearis</name>
    <dbReference type="NCBI Taxonomy" id="2823330"/>
    <lineage>
        <taxon>Bacteria</taxon>
        <taxon>Pseudomonadati</taxon>
        <taxon>Bacteroidota</taxon>
        <taxon>Cytophagia</taxon>
        <taxon>Cytophagales</taxon>
        <taxon>Spirosomataceae</taxon>
        <taxon>Dyadobacter</taxon>
    </lineage>
</organism>
<comment type="caution">
    <text evidence="1">The sequence shown here is derived from an EMBL/GenBank/DDBJ whole genome shotgun (WGS) entry which is preliminary data.</text>
</comment>
<dbReference type="EMBL" id="CAJRAU010000008">
    <property type="protein sequence ID" value="CAG5073133.1"/>
    <property type="molecule type" value="Genomic_DNA"/>
</dbReference>
<accession>A0ABN7RIM0</accession>
<proteinExistence type="predicted"/>
<dbReference type="RefSeq" id="WP_215235908.1">
    <property type="nucleotide sequence ID" value="NZ_CAJRAU010000008.1"/>
</dbReference>
<protein>
    <submittedName>
        <fullName evidence="1">Antitoxin VapB45</fullName>
    </submittedName>
</protein>
<evidence type="ECO:0000313" key="1">
    <source>
        <dbReference type="EMBL" id="CAG5073133.1"/>
    </source>
</evidence>
<evidence type="ECO:0000313" key="2">
    <source>
        <dbReference type="Proteomes" id="UP000679725"/>
    </source>
</evidence>
<keyword evidence="2" id="KW-1185">Reference proteome</keyword>
<dbReference type="Proteomes" id="UP000679725">
    <property type="component" value="Unassembled WGS sequence"/>
</dbReference>